<evidence type="ECO:0000313" key="3">
    <source>
        <dbReference type="Proteomes" id="UP000198312"/>
    </source>
</evidence>
<dbReference type="Proteomes" id="UP000198312">
    <property type="component" value="Chromosome"/>
</dbReference>
<accession>A0A220U7P3</accession>
<keyword evidence="1" id="KW-0175">Coiled coil</keyword>
<gene>
    <name evidence="2" type="ORF">CFK37_19260</name>
</gene>
<dbReference type="EMBL" id="CP022315">
    <property type="protein sequence ID" value="ASK64137.1"/>
    <property type="molecule type" value="Genomic_DNA"/>
</dbReference>
<evidence type="ECO:0000256" key="1">
    <source>
        <dbReference type="SAM" id="Coils"/>
    </source>
</evidence>
<keyword evidence="3" id="KW-1185">Reference proteome</keyword>
<reference evidence="2 3" key="1">
    <citation type="submission" date="2017-07" db="EMBL/GenBank/DDBJ databases">
        <title>Virgibacillus sp. LM2416.</title>
        <authorList>
            <person name="Tak E.J."/>
            <person name="Bae J.-W."/>
        </authorList>
    </citation>
    <scope>NUCLEOTIDE SEQUENCE [LARGE SCALE GENOMIC DNA]</scope>
    <source>
        <strain evidence="2 3">LM2416</strain>
    </source>
</reference>
<evidence type="ECO:0000313" key="2">
    <source>
        <dbReference type="EMBL" id="ASK64137.1"/>
    </source>
</evidence>
<organism evidence="2 3">
    <name type="scientific">Virgibacillus phasianinus</name>
    <dbReference type="NCBI Taxonomy" id="2017483"/>
    <lineage>
        <taxon>Bacteria</taxon>
        <taxon>Bacillati</taxon>
        <taxon>Bacillota</taxon>
        <taxon>Bacilli</taxon>
        <taxon>Bacillales</taxon>
        <taxon>Bacillaceae</taxon>
        <taxon>Virgibacillus</taxon>
    </lineage>
</organism>
<protein>
    <submittedName>
        <fullName evidence="2">Uncharacterized protein</fullName>
    </submittedName>
</protein>
<proteinExistence type="predicted"/>
<sequence length="74" mass="9049">MNEQDRQKMKETIKRATEMNRSLLEEMENLLNENKKMEEENKKWRDYYEAGSTIYKRTQGNQATQQFNRDRSNV</sequence>
<dbReference type="AlphaFoldDB" id="A0A220U7P3"/>
<feature type="coiled-coil region" evidence="1">
    <location>
        <begin position="6"/>
        <end position="47"/>
    </location>
</feature>
<dbReference type="KEGG" id="vil:CFK37_19260"/>
<dbReference type="RefSeq" id="WP_089063395.1">
    <property type="nucleotide sequence ID" value="NZ_CP022315.1"/>
</dbReference>
<name>A0A220U7P3_9BACI</name>